<accession>A0AAV8Y0Q6</accession>
<gene>
    <name evidence="1" type="ORF">NQ318_019024</name>
</gene>
<organism evidence="1 2">
    <name type="scientific">Aromia moschata</name>
    <dbReference type="NCBI Taxonomy" id="1265417"/>
    <lineage>
        <taxon>Eukaryota</taxon>
        <taxon>Metazoa</taxon>
        <taxon>Ecdysozoa</taxon>
        <taxon>Arthropoda</taxon>
        <taxon>Hexapoda</taxon>
        <taxon>Insecta</taxon>
        <taxon>Pterygota</taxon>
        <taxon>Neoptera</taxon>
        <taxon>Endopterygota</taxon>
        <taxon>Coleoptera</taxon>
        <taxon>Polyphaga</taxon>
        <taxon>Cucujiformia</taxon>
        <taxon>Chrysomeloidea</taxon>
        <taxon>Cerambycidae</taxon>
        <taxon>Cerambycinae</taxon>
        <taxon>Callichromatini</taxon>
        <taxon>Aromia</taxon>
    </lineage>
</organism>
<dbReference type="EMBL" id="JAPWTK010000229">
    <property type="protein sequence ID" value="KAJ8945031.1"/>
    <property type="molecule type" value="Genomic_DNA"/>
</dbReference>
<dbReference type="Proteomes" id="UP001162162">
    <property type="component" value="Unassembled WGS sequence"/>
</dbReference>
<proteinExistence type="predicted"/>
<keyword evidence="2" id="KW-1185">Reference proteome</keyword>
<comment type="caution">
    <text evidence="1">The sequence shown here is derived from an EMBL/GenBank/DDBJ whole genome shotgun (WGS) entry which is preliminary data.</text>
</comment>
<reference evidence="1" key="1">
    <citation type="journal article" date="2023" name="Insect Mol. Biol.">
        <title>Genome sequencing provides insights into the evolution of gene families encoding plant cell wall-degrading enzymes in longhorned beetles.</title>
        <authorList>
            <person name="Shin N.R."/>
            <person name="Okamura Y."/>
            <person name="Kirsch R."/>
            <person name="Pauchet Y."/>
        </authorList>
    </citation>
    <scope>NUCLEOTIDE SEQUENCE</scope>
    <source>
        <strain evidence="1">AMC_N1</strain>
    </source>
</reference>
<name>A0AAV8Y0Q6_9CUCU</name>
<sequence length="120" mass="13701">MKQRLQQLRLNSESVAFAGAVLRKPRKTQNITKSRACAVGLASMHPHLYTSVLVVAYQALAEKARQLKIATPAVTRTTRTEVSRLERRCFNPLGYRGPNYDSTIVFYIYFRDNNDSMYTV</sequence>
<dbReference type="AlphaFoldDB" id="A0AAV8Y0Q6"/>
<evidence type="ECO:0000313" key="1">
    <source>
        <dbReference type="EMBL" id="KAJ8945031.1"/>
    </source>
</evidence>
<evidence type="ECO:0000313" key="2">
    <source>
        <dbReference type="Proteomes" id="UP001162162"/>
    </source>
</evidence>
<protein>
    <submittedName>
        <fullName evidence="1">Uncharacterized protein</fullName>
    </submittedName>
</protein>